<proteinExistence type="predicted"/>
<dbReference type="Proteomes" id="UP001211907">
    <property type="component" value="Unassembled WGS sequence"/>
</dbReference>
<evidence type="ECO:0000313" key="1">
    <source>
        <dbReference type="EMBL" id="KAJ3120922.1"/>
    </source>
</evidence>
<comment type="caution">
    <text evidence="1">The sequence shown here is derived from an EMBL/GenBank/DDBJ whole genome shotgun (WGS) entry which is preliminary data.</text>
</comment>
<sequence length="248" mass="28487">MEVIRRTLDYEIFSQTPNHGAMDDLESTSVKQRRTTLGMEGIQCVFSFEDISLKFCVFDYDPDNMRSGIHFHASNDGYSCGGFSIKLPDGTVIGFNRSYHAIISCETASYNNTLDKFLYYCFGCEFLKSNLHGNPKALDRDKQYQKRLQELTAEYDLDSEQVKKRKAENHPTSGNLVVSLARREKFESFITATAQECRRADLEWVSKAGTNQFKDVTETALEVKTVQEFEVILMLSYAAYIGEIHWFY</sequence>
<keyword evidence="2" id="KW-1185">Reference proteome</keyword>
<reference evidence="1" key="1">
    <citation type="submission" date="2020-05" db="EMBL/GenBank/DDBJ databases">
        <title>Phylogenomic resolution of chytrid fungi.</title>
        <authorList>
            <person name="Stajich J.E."/>
            <person name="Amses K."/>
            <person name="Simmons R."/>
            <person name="Seto K."/>
            <person name="Myers J."/>
            <person name="Bonds A."/>
            <person name="Quandt C.A."/>
            <person name="Barry K."/>
            <person name="Liu P."/>
            <person name="Grigoriev I."/>
            <person name="Longcore J.E."/>
            <person name="James T.Y."/>
        </authorList>
    </citation>
    <scope>NUCLEOTIDE SEQUENCE</scope>
    <source>
        <strain evidence="1">JEL0513</strain>
    </source>
</reference>
<dbReference type="AlphaFoldDB" id="A0AAD5XG52"/>
<accession>A0AAD5XG52</accession>
<organism evidence="1 2">
    <name type="scientific">Physocladia obscura</name>
    <dbReference type="NCBI Taxonomy" id="109957"/>
    <lineage>
        <taxon>Eukaryota</taxon>
        <taxon>Fungi</taxon>
        <taxon>Fungi incertae sedis</taxon>
        <taxon>Chytridiomycota</taxon>
        <taxon>Chytridiomycota incertae sedis</taxon>
        <taxon>Chytridiomycetes</taxon>
        <taxon>Chytridiales</taxon>
        <taxon>Chytriomycetaceae</taxon>
        <taxon>Physocladia</taxon>
    </lineage>
</organism>
<evidence type="ECO:0000313" key="2">
    <source>
        <dbReference type="Proteomes" id="UP001211907"/>
    </source>
</evidence>
<gene>
    <name evidence="1" type="ORF">HK100_012599</name>
</gene>
<protein>
    <submittedName>
        <fullName evidence="1">Uncharacterized protein</fullName>
    </submittedName>
</protein>
<name>A0AAD5XG52_9FUNG</name>
<dbReference type="EMBL" id="JADGJH010000925">
    <property type="protein sequence ID" value="KAJ3120922.1"/>
    <property type="molecule type" value="Genomic_DNA"/>
</dbReference>